<dbReference type="AlphaFoldDB" id="A0ABD1B5P6"/>
<reference evidence="2 3" key="1">
    <citation type="submission" date="2024-04" db="EMBL/GenBank/DDBJ databases">
        <title>Genome assembly C_amara_ONT_v2.</title>
        <authorList>
            <person name="Yant L."/>
            <person name="Moore C."/>
            <person name="Slenker M."/>
        </authorList>
    </citation>
    <scope>NUCLEOTIDE SEQUENCE [LARGE SCALE GENOMIC DNA]</scope>
    <source>
        <tissue evidence="2">Leaf</tissue>
    </source>
</reference>
<evidence type="ECO:0000259" key="1">
    <source>
        <dbReference type="Pfam" id="PF14111"/>
    </source>
</evidence>
<evidence type="ECO:0000313" key="3">
    <source>
        <dbReference type="Proteomes" id="UP001558713"/>
    </source>
</evidence>
<keyword evidence="3" id="KW-1185">Reference proteome</keyword>
<dbReference type="Proteomes" id="UP001558713">
    <property type="component" value="Unassembled WGS sequence"/>
</dbReference>
<organism evidence="2 3">
    <name type="scientific">Cardamine amara subsp. amara</name>
    <dbReference type="NCBI Taxonomy" id="228776"/>
    <lineage>
        <taxon>Eukaryota</taxon>
        <taxon>Viridiplantae</taxon>
        <taxon>Streptophyta</taxon>
        <taxon>Embryophyta</taxon>
        <taxon>Tracheophyta</taxon>
        <taxon>Spermatophyta</taxon>
        <taxon>Magnoliopsida</taxon>
        <taxon>eudicotyledons</taxon>
        <taxon>Gunneridae</taxon>
        <taxon>Pentapetalae</taxon>
        <taxon>rosids</taxon>
        <taxon>malvids</taxon>
        <taxon>Brassicales</taxon>
        <taxon>Brassicaceae</taxon>
        <taxon>Cardamineae</taxon>
        <taxon>Cardamine</taxon>
    </lineage>
</organism>
<accession>A0ABD1B5P6</accession>
<dbReference type="EMBL" id="JBANAX010000384">
    <property type="protein sequence ID" value="KAL1211074.1"/>
    <property type="molecule type" value="Genomic_DNA"/>
</dbReference>
<protein>
    <recommendedName>
        <fullName evidence="1">DUF4283 domain-containing protein</fullName>
    </recommendedName>
</protein>
<gene>
    <name evidence="2" type="ORF">V5N11_018483</name>
</gene>
<sequence length="149" mass="16819">MSEVAGDESVPVSQSADNRVLKSYANVVSTKSNLTRFDVNVSVIDGKAMVAVPDSVFEDSIPLWEDFLVGRFPSEAPHVAKIHVIVNKIWNLGDKNIRIDVFRVNETTIKFRSRHTSARQRVLRRGMWNICDLPMIVSKWTPIVEDAQP</sequence>
<feature type="domain" description="DUF4283" evidence="1">
    <location>
        <begin position="63"/>
        <end position="142"/>
    </location>
</feature>
<evidence type="ECO:0000313" key="2">
    <source>
        <dbReference type="EMBL" id="KAL1211074.1"/>
    </source>
</evidence>
<comment type="caution">
    <text evidence="2">The sequence shown here is derived from an EMBL/GenBank/DDBJ whole genome shotgun (WGS) entry which is preliminary data.</text>
</comment>
<proteinExistence type="predicted"/>
<name>A0ABD1B5P6_CARAN</name>
<dbReference type="InterPro" id="IPR025558">
    <property type="entry name" value="DUF4283"/>
</dbReference>
<dbReference type="Pfam" id="PF14111">
    <property type="entry name" value="DUF4283"/>
    <property type="match status" value="1"/>
</dbReference>